<dbReference type="EMBL" id="CSTD01000001">
    <property type="protein sequence ID" value="CPR07292.1"/>
    <property type="molecule type" value="Genomic_DNA"/>
</dbReference>
<feature type="region of interest" description="Disordered" evidence="1">
    <location>
        <begin position="223"/>
        <end position="258"/>
    </location>
</feature>
<proteinExistence type="predicted"/>
<name>A0A0U0W4I1_MYCBE</name>
<gene>
    <name evidence="2" type="ORF">BN971_00978</name>
</gene>
<evidence type="ECO:0000256" key="1">
    <source>
        <dbReference type="SAM" id="MobiDB-lite"/>
    </source>
</evidence>
<dbReference type="Proteomes" id="UP000198875">
    <property type="component" value="Unassembled WGS sequence"/>
</dbReference>
<dbReference type="OrthoDB" id="4562829at2"/>
<evidence type="ECO:0000313" key="2">
    <source>
        <dbReference type="EMBL" id="CPR07292.1"/>
    </source>
</evidence>
<organism evidence="2 3">
    <name type="scientific">Mycobacterium bohemicum DSM 44277</name>
    <dbReference type="NCBI Taxonomy" id="1236609"/>
    <lineage>
        <taxon>Bacteria</taxon>
        <taxon>Bacillati</taxon>
        <taxon>Actinomycetota</taxon>
        <taxon>Actinomycetes</taxon>
        <taxon>Mycobacteriales</taxon>
        <taxon>Mycobacteriaceae</taxon>
        <taxon>Mycobacterium</taxon>
    </lineage>
</organism>
<dbReference type="RefSeq" id="WP_066911755.1">
    <property type="nucleotide sequence ID" value="NZ_CSTD01000001.1"/>
</dbReference>
<accession>A0A0U0W4I1</accession>
<evidence type="ECO:0000313" key="3">
    <source>
        <dbReference type="Proteomes" id="UP000198875"/>
    </source>
</evidence>
<dbReference type="AlphaFoldDB" id="A0A0U0W4I1"/>
<protein>
    <submittedName>
        <fullName evidence="2">Uncharacterized protein</fullName>
    </submittedName>
</protein>
<sequence length="328" mass="36147">MSFLPHILTTHEFWAGGFIVGALSSATTYISTRASDRRKAKQEDKVLDRKEEREDRLREHEALREAAMEFAQVSTDILTTTIDINGVFNMVRDAFYNQAGADDPNAEAKFEHSQKVIDAQMRIAVPVNKLKMFAPTNVLAAATRATAAIITTVQQTTEPFAGLVARKAASDEVNNFISVFREELGRDPYTNDQQQEQVASFLETLRKQVADFVEESKADMKAAGFKTTPWDAPRPKPEPEPEQTDEQPTFLGPTPSVPVKSLNVGEDIALPIARRGATGTIGLRSTIRSFNGDRTRMTVFVHNGAKTLTLNVNPELQFARVGAPPAAS</sequence>
<reference evidence="2 3" key="1">
    <citation type="submission" date="2015-03" db="EMBL/GenBank/DDBJ databases">
        <authorList>
            <person name="Murphy D."/>
        </authorList>
    </citation>
    <scope>NUCLEOTIDE SEQUENCE [LARGE SCALE GENOMIC DNA]</scope>
    <source>
        <strain evidence="2 3">DSM 44277</strain>
    </source>
</reference>